<feature type="domain" description="O-methyltransferase C-terminal" evidence="5">
    <location>
        <begin position="154"/>
        <end position="360"/>
    </location>
</feature>
<dbReference type="GO" id="GO:0032259">
    <property type="term" value="P:methylation"/>
    <property type="evidence" value="ECO:0007669"/>
    <property type="project" value="UniProtKB-KW"/>
</dbReference>
<proteinExistence type="predicted"/>
<keyword evidence="8" id="KW-1185">Reference proteome</keyword>
<evidence type="ECO:0000259" key="6">
    <source>
        <dbReference type="Pfam" id="PF08100"/>
    </source>
</evidence>
<evidence type="ECO:0000256" key="1">
    <source>
        <dbReference type="ARBA" id="ARBA00022603"/>
    </source>
</evidence>
<dbReference type="InterPro" id="IPR012967">
    <property type="entry name" value="COMT_dimerisation"/>
</dbReference>
<dbReference type="EMBL" id="KV878125">
    <property type="protein sequence ID" value="OJI97340.1"/>
    <property type="molecule type" value="Genomic_DNA"/>
</dbReference>
<dbReference type="SUPFAM" id="SSF53335">
    <property type="entry name" value="S-adenosyl-L-methionine-dependent methyltransferases"/>
    <property type="match status" value="1"/>
</dbReference>
<reference evidence="8" key="1">
    <citation type="journal article" date="2017" name="Genome Biol.">
        <title>Comparative genomics reveals high biological diversity and specific adaptations in the industrially and medically important fungal genus Aspergillus.</title>
        <authorList>
            <person name="de Vries R.P."/>
            <person name="Riley R."/>
            <person name="Wiebenga A."/>
            <person name="Aguilar-Osorio G."/>
            <person name="Amillis S."/>
            <person name="Uchima C.A."/>
            <person name="Anderluh G."/>
            <person name="Asadollahi M."/>
            <person name="Askin M."/>
            <person name="Barry K."/>
            <person name="Battaglia E."/>
            <person name="Bayram O."/>
            <person name="Benocci T."/>
            <person name="Braus-Stromeyer S.A."/>
            <person name="Caldana C."/>
            <person name="Canovas D."/>
            <person name="Cerqueira G.C."/>
            <person name="Chen F."/>
            <person name="Chen W."/>
            <person name="Choi C."/>
            <person name="Clum A."/>
            <person name="Dos Santos R.A."/>
            <person name="Damasio A.R."/>
            <person name="Diallinas G."/>
            <person name="Emri T."/>
            <person name="Fekete E."/>
            <person name="Flipphi M."/>
            <person name="Freyberg S."/>
            <person name="Gallo A."/>
            <person name="Gournas C."/>
            <person name="Habgood R."/>
            <person name="Hainaut M."/>
            <person name="Harispe M.L."/>
            <person name="Henrissat B."/>
            <person name="Hilden K.S."/>
            <person name="Hope R."/>
            <person name="Hossain A."/>
            <person name="Karabika E."/>
            <person name="Karaffa L."/>
            <person name="Karanyi Z."/>
            <person name="Krasevec N."/>
            <person name="Kuo A."/>
            <person name="Kusch H."/>
            <person name="LaButti K."/>
            <person name="Lagendijk E.L."/>
            <person name="Lapidus A."/>
            <person name="Levasseur A."/>
            <person name="Lindquist E."/>
            <person name="Lipzen A."/>
            <person name="Logrieco A.F."/>
            <person name="MacCabe A."/>
            <person name="Maekelae M.R."/>
            <person name="Malavazi I."/>
            <person name="Melin P."/>
            <person name="Meyer V."/>
            <person name="Mielnichuk N."/>
            <person name="Miskei M."/>
            <person name="Molnar A.P."/>
            <person name="Mule G."/>
            <person name="Ngan C.Y."/>
            <person name="Orejas M."/>
            <person name="Orosz E."/>
            <person name="Ouedraogo J.P."/>
            <person name="Overkamp K.M."/>
            <person name="Park H.-S."/>
            <person name="Perrone G."/>
            <person name="Piumi F."/>
            <person name="Punt P.J."/>
            <person name="Ram A.F."/>
            <person name="Ramon A."/>
            <person name="Rauscher S."/>
            <person name="Record E."/>
            <person name="Riano-Pachon D.M."/>
            <person name="Robert V."/>
            <person name="Roehrig J."/>
            <person name="Ruller R."/>
            <person name="Salamov A."/>
            <person name="Salih N.S."/>
            <person name="Samson R.A."/>
            <person name="Sandor E."/>
            <person name="Sanguinetti M."/>
            <person name="Schuetze T."/>
            <person name="Sepcic K."/>
            <person name="Shelest E."/>
            <person name="Sherlock G."/>
            <person name="Sophianopoulou V."/>
            <person name="Squina F.M."/>
            <person name="Sun H."/>
            <person name="Susca A."/>
            <person name="Todd R.B."/>
            <person name="Tsang A."/>
            <person name="Unkles S.E."/>
            <person name="van de Wiele N."/>
            <person name="van Rossen-Uffink D."/>
            <person name="Oliveira J.V."/>
            <person name="Vesth T.C."/>
            <person name="Visser J."/>
            <person name="Yu J.-H."/>
            <person name="Zhou M."/>
            <person name="Andersen M.R."/>
            <person name="Archer D.B."/>
            <person name="Baker S.E."/>
            <person name="Benoit I."/>
            <person name="Brakhage A.A."/>
            <person name="Braus G.H."/>
            <person name="Fischer R."/>
            <person name="Frisvad J.C."/>
            <person name="Goldman G.H."/>
            <person name="Houbraken J."/>
            <person name="Oakley B."/>
            <person name="Pocsi I."/>
            <person name="Scazzocchio C."/>
            <person name="Seiboth B."/>
            <person name="vanKuyk P.A."/>
            <person name="Wortman J."/>
            <person name="Dyer P.S."/>
            <person name="Grigoriev I.V."/>
        </authorList>
    </citation>
    <scope>NUCLEOTIDE SEQUENCE [LARGE SCALE GENOMIC DNA]</scope>
    <source>
        <strain evidence="8">CBS 583.65</strain>
    </source>
</reference>
<dbReference type="PIRSF" id="PIRSF005739">
    <property type="entry name" value="O-mtase"/>
    <property type="match status" value="1"/>
</dbReference>
<dbReference type="OrthoDB" id="2410195at2759"/>
<dbReference type="PANTHER" id="PTHR43712:SF4">
    <property type="entry name" value="O-METHYLTRANSFERASE DOMAIN-CONTAINING PROTEIN"/>
    <property type="match status" value="1"/>
</dbReference>
<dbReference type="InterPro" id="IPR029063">
    <property type="entry name" value="SAM-dependent_MTases_sf"/>
</dbReference>
<evidence type="ECO:0000256" key="2">
    <source>
        <dbReference type="ARBA" id="ARBA00022679"/>
    </source>
</evidence>
<dbReference type="AlphaFoldDB" id="A0A1L9P730"/>
<dbReference type="InterPro" id="IPR036388">
    <property type="entry name" value="WH-like_DNA-bd_sf"/>
</dbReference>
<dbReference type="PANTHER" id="PTHR43712">
    <property type="entry name" value="PUTATIVE (AFU_ORTHOLOGUE AFUA_4G14580)-RELATED"/>
    <property type="match status" value="1"/>
</dbReference>
<dbReference type="Proteomes" id="UP000184073">
    <property type="component" value="Unassembled WGS sequence"/>
</dbReference>
<keyword evidence="3" id="KW-0949">S-adenosyl-L-methionine</keyword>
<dbReference type="GeneID" id="63729662"/>
<dbReference type="Gene3D" id="3.40.50.150">
    <property type="entry name" value="Vaccinia Virus protein VP39"/>
    <property type="match status" value="1"/>
</dbReference>
<dbReference type="Pfam" id="PF08100">
    <property type="entry name" value="Dimerisation"/>
    <property type="match status" value="1"/>
</dbReference>
<accession>A0A1L9P730</accession>
<keyword evidence="1" id="KW-0489">Methyltransferase</keyword>
<evidence type="ECO:0000256" key="4">
    <source>
        <dbReference type="PIRSR" id="PIRSR005739-1"/>
    </source>
</evidence>
<evidence type="ECO:0000313" key="7">
    <source>
        <dbReference type="EMBL" id="OJI97340.1"/>
    </source>
</evidence>
<dbReference type="PROSITE" id="PS51683">
    <property type="entry name" value="SAM_OMT_II"/>
    <property type="match status" value="1"/>
</dbReference>
<feature type="active site" description="Proton acceptor" evidence="4">
    <location>
        <position position="290"/>
    </location>
</feature>
<organism evidence="7 8">
    <name type="scientific">Aspergillus versicolor CBS 583.65</name>
    <dbReference type="NCBI Taxonomy" id="1036611"/>
    <lineage>
        <taxon>Eukaryota</taxon>
        <taxon>Fungi</taxon>
        <taxon>Dikarya</taxon>
        <taxon>Ascomycota</taxon>
        <taxon>Pezizomycotina</taxon>
        <taxon>Eurotiomycetes</taxon>
        <taxon>Eurotiomycetidae</taxon>
        <taxon>Eurotiales</taxon>
        <taxon>Aspergillaceae</taxon>
        <taxon>Aspergillus</taxon>
        <taxon>Aspergillus subgen. Nidulantes</taxon>
    </lineage>
</organism>
<dbReference type="GO" id="GO:0008171">
    <property type="term" value="F:O-methyltransferase activity"/>
    <property type="evidence" value="ECO:0007669"/>
    <property type="project" value="InterPro"/>
</dbReference>
<sequence length="385" mass="43331">MDSAISQIQTLAREAGPADKARFQSVLRQALSDLESPQDSLIQLYNGHLRIAVVRLAISSGLFRSLSQSQDALSVTQLAEHCTADYGHIERILRYLASNNIIEEVGQGQFKANKTTHILADGKAGIFASHSFDFTGRIVQAFPEFIIENNYEDVTDGTKTPFQKAFDTDLHCFSWLAQYPELVEQMQQVMKSFRSGDWIQGFDQFEKDALDSEDQSERIFLVDVGGGSGHQCIEVRDRYPGLHGRLVVQDLPEVVKEAPEIPGVKIEANDMFQEQKVKGAKFYYLRRIFHDWPDAQCIQILKNLRSSMASDSQVLIDEVVLPETNVPWQTAMADLAMMILLGGRERTQKQWAALAEQSGLRIAYIHAYNDPVAFHSVVVLELDHV</sequence>
<dbReference type="GO" id="GO:0046983">
    <property type="term" value="F:protein dimerization activity"/>
    <property type="evidence" value="ECO:0007669"/>
    <property type="project" value="InterPro"/>
</dbReference>
<dbReference type="Pfam" id="PF00891">
    <property type="entry name" value="Methyltransf_2"/>
    <property type="match status" value="1"/>
</dbReference>
<keyword evidence="2" id="KW-0808">Transferase</keyword>
<evidence type="ECO:0000259" key="5">
    <source>
        <dbReference type="Pfam" id="PF00891"/>
    </source>
</evidence>
<dbReference type="RefSeq" id="XP_040663103.1">
    <property type="nucleotide sequence ID" value="XM_040814151.1"/>
</dbReference>
<evidence type="ECO:0000256" key="3">
    <source>
        <dbReference type="ARBA" id="ARBA00022691"/>
    </source>
</evidence>
<protein>
    <submittedName>
        <fullName evidence="7">Uncharacterized protein</fullName>
    </submittedName>
</protein>
<dbReference type="InterPro" id="IPR036390">
    <property type="entry name" value="WH_DNA-bd_sf"/>
</dbReference>
<gene>
    <name evidence="7" type="ORF">ASPVEDRAFT_49365</name>
</gene>
<dbReference type="GO" id="GO:0044550">
    <property type="term" value="P:secondary metabolite biosynthetic process"/>
    <property type="evidence" value="ECO:0007669"/>
    <property type="project" value="UniProtKB-ARBA"/>
</dbReference>
<evidence type="ECO:0000313" key="8">
    <source>
        <dbReference type="Proteomes" id="UP000184073"/>
    </source>
</evidence>
<dbReference type="InterPro" id="IPR001077">
    <property type="entry name" value="COMT_C"/>
</dbReference>
<name>A0A1L9P730_ASPVE</name>
<dbReference type="InterPro" id="IPR016461">
    <property type="entry name" value="COMT-like"/>
</dbReference>
<dbReference type="Gene3D" id="1.10.10.10">
    <property type="entry name" value="Winged helix-like DNA-binding domain superfamily/Winged helix DNA-binding domain"/>
    <property type="match status" value="1"/>
</dbReference>
<dbReference type="VEuPathDB" id="FungiDB:ASPVEDRAFT_49365"/>
<dbReference type="SUPFAM" id="SSF46785">
    <property type="entry name" value="Winged helix' DNA-binding domain"/>
    <property type="match status" value="1"/>
</dbReference>
<feature type="domain" description="O-methyltransferase dimerisation" evidence="6">
    <location>
        <begin position="43"/>
        <end position="104"/>
    </location>
</feature>